<evidence type="ECO:0000256" key="2">
    <source>
        <dbReference type="SAM" id="MobiDB-lite"/>
    </source>
</evidence>
<reference evidence="4 5" key="1">
    <citation type="submission" date="2013-12" db="EMBL/GenBank/DDBJ databases">
        <authorList>
            <person name="Cubeta M."/>
            <person name="Pakala S."/>
            <person name="Fedorova N."/>
            <person name="Thomas E."/>
            <person name="Dean R."/>
            <person name="Jabaji S."/>
            <person name="Neate S."/>
            <person name="Toda T."/>
            <person name="Tavantzis S."/>
            <person name="Vilgalys R."/>
            <person name="Bharathan N."/>
            <person name="Pakala S."/>
            <person name="Losada L.S."/>
            <person name="Zafar N."/>
            <person name="Nierman W."/>
        </authorList>
    </citation>
    <scope>NUCLEOTIDE SEQUENCE [LARGE SCALE GENOMIC DNA]</scope>
    <source>
        <strain evidence="4 5">123E</strain>
    </source>
</reference>
<gene>
    <name evidence="4" type="ORF">V565_043100</name>
</gene>
<dbReference type="InterPro" id="IPR023298">
    <property type="entry name" value="ATPase_P-typ_TM_dom_sf"/>
</dbReference>
<dbReference type="GO" id="GO:0006508">
    <property type="term" value="P:proteolysis"/>
    <property type="evidence" value="ECO:0007669"/>
    <property type="project" value="UniProtKB-KW"/>
</dbReference>
<evidence type="ECO:0000256" key="3">
    <source>
        <dbReference type="SAM" id="Phobius"/>
    </source>
</evidence>
<name>A0A074S004_9AGAM</name>
<accession>A0A074S004</accession>
<keyword evidence="3" id="KW-1133">Transmembrane helix</keyword>
<dbReference type="EMBL" id="AZST01000097">
    <property type="protein sequence ID" value="KEP52594.1"/>
    <property type="molecule type" value="Genomic_DNA"/>
</dbReference>
<keyword evidence="3" id="KW-0812">Transmembrane</keyword>
<dbReference type="GO" id="GO:0005737">
    <property type="term" value="C:cytoplasm"/>
    <property type="evidence" value="ECO:0007669"/>
    <property type="project" value="TreeGrafter"/>
</dbReference>
<evidence type="ECO:0000313" key="5">
    <source>
        <dbReference type="Proteomes" id="UP000027456"/>
    </source>
</evidence>
<dbReference type="Proteomes" id="UP000027456">
    <property type="component" value="Unassembled WGS sequence"/>
</dbReference>
<feature type="transmembrane region" description="Helical" evidence="3">
    <location>
        <begin position="457"/>
        <end position="479"/>
    </location>
</feature>
<proteinExistence type="inferred from homology"/>
<feature type="compositionally biased region" description="Basic and acidic residues" evidence="2">
    <location>
        <begin position="168"/>
        <end position="180"/>
    </location>
</feature>
<dbReference type="PANTHER" id="PTHR48104">
    <property type="entry name" value="METACASPASE-4"/>
    <property type="match status" value="1"/>
</dbReference>
<dbReference type="Gene3D" id="3.40.50.1460">
    <property type="match status" value="1"/>
</dbReference>
<protein>
    <submittedName>
        <fullName evidence="4">ICE-like protease (Caspase) p20 domain protein</fullName>
    </submittedName>
</protein>
<keyword evidence="4" id="KW-0645">Protease</keyword>
<dbReference type="PANTHER" id="PTHR48104:SF30">
    <property type="entry name" value="METACASPASE-1"/>
    <property type="match status" value="1"/>
</dbReference>
<dbReference type="SUPFAM" id="SSF81665">
    <property type="entry name" value="Calcium ATPase, transmembrane domain M"/>
    <property type="match status" value="1"/>
</dbReference>
<dbReference type="AlphaFoldDB" id="A0A074S004"/>
<feature type="region of interest" description="Disordered" evidence="2">
    <location>
        <begin position="164"/>
        <end position="186"/>
    </location>
</feature>
<keyword evidence="4" id="KW-0378">Hydrolase</keyword>
<keyword evidence="3" id="KW-0472">Membrane</keyword>
<dbReference type="GO" id="GO:0004197">
    <property type="term" value="F:cysteine-type endopeptidase activity"/>
    <property type="evidence" value="ECO:0007669"/>
    <property type="project" value="TreeGrafter"/>
</dbReference>
<evidence type="ECO:0000313" key="4">
    <source>
        <dbReference type="EMBL" id="KEP52594.1"/>
    </source>
</evidence>
<comment type="similarity">
    <text evidence="1">Belongs to the peptidase C14B family.</text>
</comment>
<dbReference type="Gene3D" id="1.20.1110.10">
    <property type="entry name" value="Calcium-transporting ATPase, transmembrane domain"/>
    <property type="match status" value="1"/>
</dbReference>
<organism evidence="4 5">
    <name type="scientific">Rhizoctonia solani 123E</name>
    <dbReference type="NCBI Taxonomy" id="1423351"/>
    <lineage>
        <taxon>Eukaryota</taxon>
        <taxon>Fungi</taxon>
        <taxon>Dikarya</taxon>
        <taxon>Basidiomycota</taxon>
        <taxon>Agaricomycotina</taxon>
        <taxon>Agaricomycetes</taxon>
        <taxon>Cantharellales</taxon>
        <taxon>Ceratobasidiaceae</taxon>
        <taxon>Rhizoctonia</taxon>
    </lineage>
</organism>
<keyword evidence="5" id="KW-1185">Reference proteome</keyword>
<dbReference type="STRING" id="1423351.A0A074S004"/>
<dbReference type="OrthoDB" id="3136036at2759"/>
<dbReference type="HOGENOM" id="CLU_041950_0_0_1"/>
<comment type="caution">
    <text evidence="4">The sequence shown here is derived from an EMBL/GenBank/DDBJ whole genome shotgun (WGS) entry which is preliminary data.</text>
</comment>
<dbReference type="InterPro" id="IPR050452">
    <property type="entry name" value="Metacaspase"/>
</dbReference>
<evidence type="ECO:0000256" key="1">
    <source>
        <dbReference type="ARBA" id="ARBA00009005"/>
    </source>
</evidence>
<sequence>MVIYCGVALKLVVDKNPHIRAYKTELREIIAAMNNGDNLPNTPASLQAKVSRRALLVAVHYEGDMRNTQDDSLLIPTSPLDVCHVYRMLLTRGYEPQNIRILMDGVVRNYLTDGTKQNITDSLEWLFHSAEAGDHRYFHFSGHGYAYEVEEGEGKMARVRLAPSSGVGHEHPNPIAHDEQPSLSPRASQDKFYREALLTRWDIPTLIEIDESEEPIILDAHNRINDQAAKEFRSMVSKLPKGCVLTITLDCLYGAQMNDINRPYPVCLIRGGASWPSNEQEAGESSMSHSNTYPNTSPRNLFVPPVFHLYSDFSFDPNVTMERVQGPEVLDGVEATVFVWSGYSNSVAQAGTFTSAFTAAVQEVEGDITHCDMLQKISRKVAEATEGKDDQPVIQLWSGNGGEDFVQCQNWLMVIVYSRLLKVIDFAADIVLTEPGLSTIVHAICGSRQIFQHMRNYAIYAYTVTTRIVVYFTILAFAYQFEFPPFMVLITTLLNNGTIITLC</sequence>